<dbReference type="EMBL" id="UINC01063218">
    <property type="protein sequence ID" value="SVB90618.1"/>
    <property type="molecule type" value="Genomic_DNA"/>
</dbReference>
<proteinExistence type="predicted"/>
<evidence type="ECO:0000256" key="1">
    <source>
        <dbReference type="SAM" id="MobiDB-lite"/>
    </source>
</evidence>
<reference evidence="2" key="1">
    <citation type="submission" date="2018-05" db="EMBL/GenBank/DDBJ databases">
        <authorList>
            <person name="Lanie J.A."/>
            <person name="Ng W.-L."/>
            <person name="Kazmierczak K.M."/>
            <person name="Andrzejewski T.M."/>
            <person name="Davidsen T.M."/>
            <person name="Wayne K.J."/>
            <person name="Tettelin H."/>
            <person name="Glass J.I."/>
            <person name="Rusch D."/>
            <person name="Podicherti R."/>
            <person name="Tsui H.-C.T."/>
            <person name="Winkler M.E."/>
        </authorList>
    </citation>
    <scope>NUCLEOTIDE SEQUENCE</scope>
</reference>
<evidence type="ECO:0000313" key="2">
    <source>
        <dbReference type="EMBL" id="SVB90618.1"/>
    </source>
</evidence>
<evidence type="ECO:0008006" key="3">
    <source>
        <dbReference type="Google" id="ProtNLM"/>
    </source>
</evidence>
<gene>
    <name evidence="2" type="ORF">METZ01_LOCUS243472</name>
</gene>
<sequence length="135" mass="15028">MKKIFVPLLSAAIVFGGLFVETSAFADDKKADKEKPAKKKREFLPFRGKIKAVDAEKNTISLNAAKGKPDRVFTLAKEAKLTLDGKEAKLADIKEGMYVGGSYKRISKTETEARTVNVKTKRPERKKKPAKKKTE</sequence>
<feature type="compositionally biased region" description="Basic residues" evidence="1">
    <location>
        <begin position="119"/>
        <end position="135"/>
    </location>
</feature>
<name>A0A382HTI7_9ZZZZ</name>
<accession>A0A382HTI7</accession>
<organism evidence="2">
    <name type="scientific">marine metagenome</name>
    <dbReference type="NCBI Taxonomy" id="408172"/>
    <lineage>
        <taxon>unclassified sequences</taxon>
        <taxon>metagenomes</taxon>
        <taxon>ecological metagenomes</taxon>
    </lineage>
</organism>
<feature type="region of interest" description="Disordered" evidence="1">
    <location>
        <begin position="113"/>
        <end position="135"/>
    </location>
</feature>
<protein>
    <recommendedName>
        <fullName evidence="3">DUF5666 domain-containing protein</fullName>
    </recommendedName>
</protein>
<dbReference type="AlphaFoldDB" id="A0A382HTI7"/>